<comment type="cofactor">
    <cofactor evidence="1 15">
        <name>Mg(2+)</name>
        <dbReference type="ChEBI" id="CHEBI:18420"/>
    </cofactor>
</comment>
<dbReference type="EMBL" id="CP110226">
    <property type="protein sequence ID" value="UZD20950.1"/>
    <property type="molecule type" value="Genomic_DNA"/>
</dbReference>
<gene>
    <name evidence="17" type="primary">hpt</name>
    <name evidence="17" type="ORF">OM944_09675</name>
</gene>
<keyword evidence="7 15" id="KW-0328">Glycosyltransferase</keyword>
<evidence type="ECO:0000256" key="14">
    <source>
        <dbReference type="ARBA" id="ARBA00049402"/>
    </source>
</evidence>
<reference evidence="17" key="1">
    <citation type="submission" date="2022-10" db="EMBL/GenBank/DDBJ databases">
        <title>Algoriphagus sp. a novel bacteria isolate from halophytes salicornia europaea.</title>
        <authorList>
            <person name="Peng Y."/>
            <person name="Jiang L."/>
            <person name="Lee J."/>
        </authorList>
    </citation>
    <scope>NUCLEOTIDE SEQUENCE</scope>
    <source>
        <strain evidence="17">TR-M5</strain>
    </source>
</reference>
<dbReference type="Gene3D" id="3.40.50.2020">
    <property type="match status" value="1"/>
</dbReference>
<name>A0ABY6MDJ5_9BACT</name>
<keyword evidence="10 15" id="KW-0660">Purine salvage</keyword>
<sequence length="183" mass="20445">MIPKKTVTIKEKQFDVFLGQDQIKERNVQLGEKISRDFAGEELLVLGVLNGSFIYMADLCREIDLPLVTSFIRISSYAGTESTGNVKSILGLTENLNGKNVLIIEDIVDTGHSMKYLLDTISGHNPARVAIATLLHKPDAFQYNYALDYVGFEIPNKFVLGYGLDYDGFGRNLPDIYQLSPIH</sequence>
<dbReference type="SUPFAM" id="SSF53271">
    <property type="entry name" value="PRTase-like"/>
    <property type="match status" value="1"/>
</dbReference>
<comment type="pathway">
    <text evidence="3 15">Purine metabolism; IMP biosynthesis via salvage pathway; IMP from hypoxanthine: step 1/1.</text>
</comment>
<evidence type="ECO:0000256" key="5">
    <source>
        <dbReference type="ARBA" id="ARBA00011895"/>
    </source>
</evidence>
<evidence type="ECO:0000256" key="3">
    <source>
        <dbReference type="ARBA" id="ARBA00004669"/>
    </source>
</evidence>
<organism evidence="17 18">
    <name type="scientific">Algoriphagus halophytocola</name>
    <dbReference type="NCBI Taxonomy" id="2991499"/>
    <lineage>
        <taxon>Bacteria</taxon>
        <taxon>Pseudomonadati</taxon>
        <taxon>Bacteroidota</taxon>
        <taxon>Cytophagia</taxon>
        <taxon>Cytophagales</taxon>
        <taxon>Cyclobacteriaceae</taxon>
        <taxon>Algoriphagus</taxon>
    </lineage>
</organism>
<dbReference type="InterPro" id="IPR000836">
    <property type="entry name" value="PRTase_dom"/>
</dbReference>
<evidence type="ECO:0000256" key="7">
    <source>
        <dbReference type="ARBA" id="ARBA00022676"/>
    </source>
</evidence>
<evidence type="ECO:0000256" key="13">
    <source>
        <dbReference type="ARBA" id="ARBA00048811"/>
    </source>
</evidence>
<evidence type="ECO:0000256" key="4">
    <source>
        <dbReference type="ARBA" id="ARBA00008391"/>
    </source>
</evidence>
<evidence type="ECO:0000313" key="17">
    <source>
        <dbReference type="EMBL" id="UZD20950.1"/>
    </source>
</evidence>
<evidence type="ECO:0000256" key="10">
    <source>
        <dbReference type="ARBA" id="ARBA00022726"/>
    </source>
</evidence>
<evidence type="ECO:0000313" key="18">
    <source>
        <dbReference type="Proteomes" id="UP001163156"/>
    </source>
</evidence>
<comment type="similarity">
    <text evidence="4 15">Belongs to the purine/pyrimidine phosphoribosyltransferase family.</text>
</comment>
<comment type="subcellular location">
    <subcellularLocation>
        <location evidence="2 15">Cytoplasm</location>
    </subcellularLocation>
</comment>
<dbReference type="Pfam" id="PF00156">
    <property type="entry name" value="Pribosyltran"/>
    <property type="match status" value="1"/>
</dbReference>
<keyword evidence="9 15" id="KW-0479">Metal-binding</keyword>
<dbReference type="GO" id="GO:0016757">
    <property type="term" value="F:glycosyltransferase activity"/>
    <property type="evidence" value="ECO:0007669"/>
    <property type="project" value="UniProtKB-KW"/>
</dbReference>
<comment type="catalytic activity">
    <reaction evidence="14">
        <text>IMP + diphosphate = hypoxanthine + 5-phospho-alpha-D-ribose 1-diphosphate</text>
        <dbReference type="Rhea" id="RHEA:17973"/>
        <dbReference type="ChEBI" id="CHEBI:17368"/>
        <dbReference type="ChEBI" id="CHEBI:33019"/>
        <dbReference type="ChEBI" id="CHEBI:58017"/>
        <dbReference type="ChEBI" id="CHEBI:58053"/>
        <dbReference type="EC" id="2.4.2.8"/>
    </reaction>
    <physiologicalReaction direction="right-to-left" evidence="14">
        <dbReference type="Rhea" id="RHEA:17975"/>
    </physiologicalReaction>
</comment>
<evidence type="ECO:0000256" key="11">
    <source>
        <dbReference type="ARBA" id="ARBA00022741"/>
    </source>
</evidence>
<dbReference type="InterPro" id="IPR029057">
    <property type="entry name" value="PRTase-like"/>
</dbReference>
<dbReference type="InterPro" id="IPR005904">
    <property type="entry name" value="Hxn_phspho_trans"/>
</dbReference>
<feature type="domain" description="Phosphoribosyltransferase" evidence="16">
    <location>
        <begin position="21"/>
        <end position="166"/>
    </location>
</feature>
<evidence type="ECO:0000256" key="8">
    <source>
        <dbReference type="ARBA" id="ARBA00022679"/>
    </source>
</evidence>
<keyword evidence="8 15" id="KW-0808">Transferase</keyword>
<keyword evidence="6 15" id="KW-0963">Cytoplasm</keyword>
<dbReference type="Proteomes" id="UP001163156">
    <property type="component" value="Chromosome"/>
</dbReference>
<dbReference type="CDD" id="cd06223">
    <property type="entry name" value="PRTases_typeI"/>
    <property type="match status" value="1"/>
</dbReference>
<evidence type="ECO:0000259" key="16">
    <source>
        <dbReference type="Pfam" id="PF00156"/>
    </source>
</evidence>
<evidence type="ECO:0000256" key="2">
    <source>
        <dbReference type="ARBA" id="ARBA00004496"/>
    </source>
</evidence>
<keyword evidence="18" id="KW-1185">Reference proteome</keyword>
<dbReference type="InterPro" id="IPR050408">
    <property type="entry name" value="HGPRT"/>
</dbReference>
<evidence type="ECO:0000256" key="1">
    <source>
        <dbReference type="ARBA" id="ARBA00001946"/>
    </source>
</evidence>
<keyword evidence="11 15" id="KW-0547">Nucleotide-binding</keyword>
<dbReference type="PANTHER" id="PTHR43340:SF1">
    <property type="entry name" value="HYPOXANTHINE PHOSPHORIBOSYLTRANSFERASE"/>
    <property type="match status" value="1"/>
</dbReference>
<evidence type="ECO:0000256" key="15">
    <source>
        <dbReference type="RuleBase" id="RU364099"/>
    </source>
</evidence>
<comment type="catalytic activity">
    <reaction evidence="13">
        <text>GMP + diphosphate = guanine + 5-phospho-alpha-D-ribose 1-diphosphate</text>
        <dbReference type="Rhea" id="RHEA:25424"/>
        <dbReference type="ChEBI" id="CHEBI:16235"/>
        <dbReference type="ChEBI" id="CHEBI:33019"/>
        <dbReference type="ChEBI" id="CHEBI:58017"/>
        <dbReference type="ChEBI" id="CHEBI:58115"/>
        <dbReference type="EC" id="2.4.2.8"/>
    </reaction>
    <physiologicalReaction direction="right-to-left" evidence="13">
        <dbReference type="Rhea" id="RHEA:25426"/>
    </physiologicalReaction>
</comment>
<evidence type="ECO:0000256" key="12">
    <source>
        <dbReference type="ARBA" id="ARBA00022842"/>
    </source>
</evidence>
<dbReference type="NCBIfam" id="TIGR01203">
    <property type="entry name" value="HGPRTase"/>
    <property type="match status" value="1"/>
</dbReference>
<evidence type="ECO:0000256" key="9">
    <source>
        <dbReference type="ARBA" id="ARBA00022723"/>
    </source>
</evidence>
<dbReference type="PANTHER" id="PTHR43340">
    <property type="entry name" value="HYPOXANTHINE-GUANINE PHOSPHORIBOSYLTRANSFERASE"/>
    <property type="match status" value="1"/>
</dbReference>
<proteinExistence type="inferred from homology"/>
<evidence type="ECO:0000256" key="6">
    <source>
        <dbReference type="ARBA" id="ARBA00022490"/>
    </source>
</evidence>
<protein>
    <recommendedName>
        <fullName evidence="5 15">Hypoxanthine phosphoribosyltransferase</fullName>
        <ecNumber evidence="5 15">2.4.2.8</ecNumber>
    </recommendedName>
</protein>
<keyword evidence="12 15" id="KW-0460">Magnesium</keyword>
<dbReference type="EC" id="2.4.2.8" evidence="5 15"/>
<accession>A0ABY6MDJ5</accession>
<dbReference type="RefSeq" id="WP_264807376.1">
    <property type="nucleotide sequence ID" value="NZ_CP110226.1"/>
</dbReference>